<feature type="domain" description="D-glucuronyl C5-epimerase C-terminal" evidence="1">
    <location>
        <begin position="141"/>
        <end position="317"/>
    </location>
</feature>
<dbReference type="Pfam" id="PF06662">
    <property type="entry name" value="C5-epim_C"/>
    <property type="match status" value="1"/>
</dbReference>
<dbReference type="GO" id="GO:0005975">
    <property type="term" value="P:carbohydrate metabolic process"/>
    <property type="evidence" value="ECO:0007669"/>
    <property type="project" value="InterPro"/>
</dbReference>
<organism evidence="2 3">
    <name type="scientific">Acidipropionibacterium jensenii</name>
    <dbReference type="NCBI Taxonomy" id="1749"/>
    <lineage>
        <taxon>Bacteria</taxon>
        <taxon>Bacillati</taxon>
        <taxon>Actinomycetota</taxon>
        <taxon>Actinomycetes</taxon>
        <taxon>Propionibacteriales</taxon>
        <taxon>Propionibacteriaceae</taxon>
        <taxon>Acidipropionibacterium</taxon>
    </lineage>
</organism>
<evidence type="ECO:0000259" key="1">
    <source>
        <dbReference type="Pfam" id="PF06662"/>
    </source>
</evidence>
<gene>
    <name evidence="2" type="ORF">C0Z10_11880</name>
</gene>
<proteinExistence type="predicted"/>
<reference evidence="3" key="1">
    <citation type="submission" date="2017-12" db="EMBL/GenBank/DDBJ databases">
        <title>Whole genome sequencing of Acidipropionibacterium jensenii strains JS279 and JS280.</title>
        <authorList>
            <person name="Deptula P."/>
            <person name="Laine P."/>
            <person name="Smolander O.-P."/>
            <person name="Paulin L."/>
            <person name="Auvinen P."/>
            <person name="Varmanen P."/>
        </authorList>
    </citation>
    <scope>NUCLEOTIDE SEQUENCE [LARGE SCALE GENOMIC DNA]</scope>
    <source>
        <strain evidence="3">JS280</strain>
    </source>
</reference>
<sequence length="485" mass="53648">MDLSQPLTRRSVLAGSVALLGTAALQSRTAAPALADNSLFKTFGGSITPLPAGWLGGAIHPNVSEGYLGSLRPGPNGIPLTNLHGSWVVHPTVLGNYLNLLLDSYETNSGRQPVNLARVVTTMEALMARATRRRGAAFLRYEFPWHSFNGALPSPWYSSFGQSKFPRVTWRLWRITGERRWLQATREIVQAFFQGPITGQPGLAWVAKVDPNHCLWLDEYPTPSGRASAVFNGHYYALSELLRYQQLSGDKDVRRLVSGAAETLAQYRNLCRSPGRFSHYFASTSANVASYHAINTSCYLNMYNHTGWAPFATTVDQMISDWRFTEKSASTLFVKGGYPHQIRRVTGASGANAGAATTWRPGKDIVVSTAARAQWVSIKGVWSRMDSGPMRGHWLLETAYGYPEGLATDRCDYRFPRKIYFEPGGARSFVANSRGHLSSARVSTFRRRSVAHSSVRAKLNGNHYARIDDGGLAGRWVRLDSVTHF</sequence>
<accession>A0A3Q9UFH4</accession>
<dbReference type="Proteomes" id="UP000285875">
    <property type="component" value="Chromosome"/>
</dbReference>
<evidence type="ECO:0000313" key="3">
    <source>
        <dbReference type="Proteomes" id="UP000285875"/>
    </source>
</evidence>
<protein>
    <recommendedName>
        <fullName evidence="1">D-glucuronyl C5-epimerase C-terminal domain-containing protein</fullName>
    </recommendedName>
</protein>
<dbReference type="AlphaFoldDB" id="A0A3Q9UFH4"/>
<dbReference type="PROSITE" id="PS51318">
    <property type="entry name" value="TAT"/>
    <property type="match status" value="1"/>
</dbReference>
<evidence type="ECO:0000313" key="2">
    <source>
        <dbReference type="EMBL" id="AZZ40330.1"/>
    </source>
</evidence>
<name>A0A3Q9UFH4_9ACTN</name>
<dbReference type="InterPro" id="IPR008928">
    <property type="entry name" value="6-hairpin_glycosidase_sf"/>
</dbReference>
<dbReference type="InterPro" id="IPR006311">
    <property type="entry name" value="TAT_signal"/>
</dbReference>
<dbReference type="SUPFAM" id="SSF48208">
    <property type="entry name" value="Six-hairpin glycosidases"/>
    <property type="match status" value="1"/>
</dbReference>
<dbReference type="KEGG" id="aji:C0Z10_11880"/>
<dbReference type="EMBL" id="CP025570">
    <property type="protein sequence ID" value="AZZ40330.1"/>
    <property type="molecule type" value="Genomic_DNA"/>
</dbReference>
<dbReference type="InterPro" id="IPR010598">
    <property type="entry name" value="C5-epim_C"/>
</dbReference>